<keyword evidence="2 6" id="KW-0812">Transmembrane</keyword>
<feature type="transmembrane region" description="Helical" evidence="6">
    <location>
        <begin position="247"/>
        <end position="267"/>
    </location>
</feature>
<reference evidence="8 9" key="1">
    <citation type="journal article" date="2024" name="Nat. Commun.">
        <title>Phylogenomics reveals the evolutionary origins of lichenization in chlorophyte algae.</title>
        <authorList>
            <person name="Puginier C."/>
            <person name="Libourel C."/>
            <person name="Otte J."/>
            <person name="Skaloud P."/>
            <person name="Haon M."/>
            <person name="Grisel S."/>
            <person name="Petersen M."/>
            <person name="Berrin J.G."/>
            <person name="Delaux P.M."/>
            <person name="Dal Grande F."/>
            <person name="Keller J."/>
        </authorList>
    </citation>
    <scope>NUCLEOTIDE SEQUENCE [LARGE SCALE GENOMIC DNA]</scope>
    <source>
        <strain evidence="8 9">SAG 2036</strain>
    </source>
</reference>
<dbReference type="PROSITE" id="PS50801">
    <property type="entry name" value="STAS"/>
    <property type="match status" value="1"/>
</dbReference>
<feature type="transmembrane region" description="Helical" evidence="6">
    <location>
        <begin position="430"/>
        <end position="449"/>
    </location>
</feature>
<feature type="transmembrane region" description="Helical" evidence="6">
    <location>
        <begin position="90"/>
        <end position="106"/>
    </location>
</feature>
<sequence length="788" mass="87351">MAYPVHSFDGFSGDHLSGPRQRDNRDTDIDRLARTQSVKDQSQSLLSDDGLRSSYRPLKVEYPDKDDTQLWVSDIEGWWQKQRRKSAHKFRTYTWWNWLCTILPMFEWLRGYNIRQDFLYDLLAGTSVAALVVPQGMSYAKSAGLPSVYGLYGAFVPVMVYAGLGSSRHLAVGPVAVTSLLLGNGLPDAIDAPVQSDPNNPHNQFAQDQYNKAAIEVAFLVGILYTAVGFLRLAWLTNFISHSVISGFMTGAAVTIALQQVKFIFGYNSRPNPDNTPYLTLPSISFPRHSPIQEQLGDLLGGTWTPYFAWREFVMGVSWLILLFAMRYFGQKYKKLLILRAIGPLTVTILSIAIVNIWHLQRAPQNIRVVGTIPKGLPGASWGWFFPMEHFGKKLGLAIVVCLIDVLESISIAKALAYKNKYILNPTRELRALGIANIVGACFTCYTNTGSFSRSAVMDQVGSRTQLAGFVGAIWVMIVLLVLTPVFKNMPQNAQGAIIIVAVSGLVNYSEWWYLWKVNKFDWLVFNGAFLGVIFAGVDIGLAIGIGMSIIIALWHTAFPKTVALGQLPSTHVYRNVNQYPEAETVDGMLLLRIDSPLYFANVNPVREGLARHEAKALRAAAANGQTIDFIIIDLAPVIDVDASAIHFFTDWIADHKDRGIQPVLANPSPLVVRQLEAAGVPKQLGREFVVGRMHDAVTLCRNLQVERGLNKSSGSDQKPVIIPDQLVTPPADNLSAGFDDEHVQENLHKPGGSLGRTVAEPLRNIPILKKFVNRGDETVRARSPKKR</sequence>
<comment type="caution">
    <text evidence="8">The sequence shown here is derived from an EMBL/GenBank/DDBJ whole genome shotgun (WGS) entry which is preliminary data.</text>
</comment>
<dbReference type="SUPFAM" id="SSF52091">
    <property type="entry name" value="SpoIIaa-like"/>
    <property type="match status" value="1"/>
</dbReference>
<organism evidence="8 9">
    <name type="scientific">Symbiochloris irregularis</name>
    <dbReference type="NCBI Taxonomy" id="706552"/>
    <lineage>
        <taxon>Eukaryota</taxon>
        <taxon>Viridiplantae</taxon>
        <taxon>Chlorophyta</taxon>
        <taxon>core chlorophytes</taxon>
        <taxon>Trebouxiophyceae</taxon>
        <taxon>Trebouxiales</taxon>
        <taxon>Trebouxiaceae</taxon>
        <taxon>Symbiochloris</taxon>
    </lineage>
</organism>
<name>A0AAW1NXT3_9CHLO</name>
<feature type="transmembrane region" description="Helical" evidence="6">
    <location>
        <begin position="337"/>
        <end position="358"/>
    </location>
</feature>
<dbReference type="AlphaFoldDB" id="A0AAW1NXT3"/>
<dbReference type="Proteomes" id="UP001465755">
    <property type="component" value="Unassembled WGS sequence"/>
</dbReference>
<keyword evidence="3 6" id="KW-1133">Transmembrane helix</keyword>
<dbReference type="Pfam" id="PF01740">
    <property type="entry name" value="STAS"/>
    <property type="match status" value="1"/>
</dbReference>
<dbReference type="EMBL" id="JALJOQ010000066">
    <property type="protein sequence ID" value="KAK9802855.1"/>
    <property type="molecule type" value="Genomic_DNA"/>
</dbReference>
<evidence type="ECO:0000256" key="4">
    <source>
        <dbReference type="ARBA" id="ARBA00023136"/>
    </source>
</evidence>
<feature type="transmembrane region" description="Helical" evidence="6">
    <location>
        <begin position="494"/>
        <end position="516"/>
    </location>
</feature>
<evidence type="ECO:0000256" key="2">
    <source>
        <dbReference type="ARBA" id="ARBA00022692"/>
    </source>
</evidence>
<keyword evidence="9" id="KW-1185">Reference proteome</keyword>
<accession>A0AAW1NXT3</accession>
<feature type="region of interest" description="Disordered" evidence="5">
    <location>
        <begin position="1"/>
        <end position="27"/>
    </location>
</feature>
<dbReference type="InterPro" id="IPR036513">
    <property type="entry name" value="STAS_dom_sf"/>
</dbReference>
<dbReference type="Pfam" id="PF00916">
    <property type="entry name" value="Sulfate_transp"/>
    <property type="match status" value="1"/>
</dbReference>
<protein>
    <recommendedName>
        <fullName evidence="7">STAS domain-containing protein</fullName>
    </recommendedName>
</protein>
<dbReference type="Gene3D" id="3.30.750.24">
    <property type="entry name" value="STAS domain"/>
    <property type="match status" value="1"/>
</dbReference>
<evidence type="ECO:0000256" key="6">
    <source>
        <dbReference type="SAM" id="Phobius"/>
    </source>
</evidence>
<feature type="transmembrane region" description="Helical" evidence="6">
    <location>
        <begin position="395"/>
        <end position="418"/>
    </location>
</feature>
<evidence type="ECO:0000313" key="8">
    <source>
        <dbReference type="EMBL" id="KAK9802855.1"/>
    </source>
</evidence>
<feature type="transmembrane region" description="Helical" evidence="6">
    <location>
        <begin position="146"/>
        <end position="164"/>
    </location>
</feature>
<evidence type="ECO:0000256" key="1">
    <source>
        <dbReference type="ARBA" id="ARBA00004141"/>
    </source>
</evidence>
<dbReference type="CDD" id="cd07042">
    <property type="entry name" value="STAS_SulP_like_sulfate_transporter"/>
    <property type="match status" value="1"/>
</dbReference>
<feature type="domain" description="STAS" evidence="7">
    <location>
        <begin position="579"/>
        <end position="701"/>
    </location>
</feature>
<dbReference type="PANTHER" id="PTHR11814">
    <property type="entry name" value="SULFATE TRANSPORTER"/>
    <property type="match status" value="1"/>
</dbReference>
<dbReference type="InterPro" id="IPR011547">
    <property type="entry name" value="SLC26A/SulP_dom"/>
</dbReference>
<evidence type="ECO:0000256" key="3">
    <source>
        <dbReference type="ARBA" id="ARBA00022989"/>
    </source>
</evidence>
<gene>
    <name evidence="8" type="ORF">WJX73_009168</name>
</gene>
<dbReference type="GO" id="GO:0016020">
    <property type="term" value="C:membrane"/>
    <property type="evidence" value="ECO:0007669"/>
    <property type="project" value="UniProtKB-SubCell"/>
</dbReference>
<dbReference type="InterPro" id="IPR002645">
    <property type="entry name" value="STAS_dom"/>
</dbReference>
<evidence type="ECO:0000313" key="9">
    <source>
        <dbReference type="Proteomes" id="UP001465755"/>
    </source>
</evidence>
<proteinExistence type="predicted"/>
<feature type="transmembrane region" description="Helical" evidence="6">
    <location>
        <begin position="213"/>
        <end position="235"/>
    </location>
</feature>
<comment type="subcellular location">
    <subcellularLocation>
        <location evidence="1">Membrane</location>
        <topology evidence="1">Multi-pass membrane protein</topology>
    </subcellularLocation>
</comment>
<evidence type="ECO:0000259" key="7">
    <source>
        <dbReference type="PROSITE" id="PS50801"/>
    </source>
</evidence>
<feature type="transmembrane region" description="Helical" evidence="6">
    <location>
        <begin position="469"/>
        <end position="487"/>
    </location>
</feature>
<dbReference type="NCBIfam" id="TIGR00815">
    <property type="entry name" value="sulP"/>
    <property type="match status" value="1"/>
</dbReference>
<evidence type="ECO:0000256" key="5">
    <source>
        <dbReference type="SAM" id="MobiDB-lite"/>
    </source>
</evidence>
<feature type="transmembrane region" description="Helical" evidence="6">
    <location>
        <begin position="528"/>
        <end position="555"/>
    </location>
</feature>
<keyword evidence="4 6" id="KW-0472">Membrane</keyword>
<dbReference type="InterPro" id="IPR001902">
    <property type="entry name" value="SLC26A/SulP_fam"/>
</dbReference>
<feature type="transmembrane region" description="Helical" evidence="6">
    <location>
        <begin position="308"/>
        <end position="325"/>
    </location>
</feature>
<dbReference type="GO" id="GO:0055085">
    <property type="term" value="P:transmembrane transport"/>
    <property type="evidence" value="ECO:0007669"/>
    <property type="project" value="InterPro"/>
</dbReference>